<dbReference type="eggNOG" id="KOG3417">
    <property type="taxonomic scope" value="Eukaryota"/>
</dbReference>
<feature type="region of interest" description="Disordered" evidence="1">
    <location>
        <begin position="52"/>
        <end position="139"/>
    </location>
</feature>
<feature type="compositionally biased region" description="Low complexity" evidence="1">
    <location>
        <begin position="336"/>
        <end position="352"/>
    </location>
</feature>
<feature type="compositionally biased region" description="Low complexity" evidence="1">
    <location>
        <begin position="264"/>
        <end position="281"/>
    </location>
</feature>
<dbReference type="GO" id="GO:0005085">
    <property type="term" value="F:guanyl-nucleotide exchange factor activity"/>
    <property type="evidence" value="ECO:0007669"/>
    <property type="project" value="InterPro"/>
</dbReference>
<feature type="compositionally biased region" description="Polar residues" evidence="1">
    <location>
        <begin position="114"/>
        <end position="139"/>
    </location>
</feature>
<dbReference type="STRING" id="1561998.A0A1I7U6D4"/>
<protein>
    <submittedName>
        <fullName evidence="3">DH domain-containing protein</fullName>
    </submittedName>
</protein>
<evidence type="ECO:0000313" key="2">
    <source>
        <dbReference type="Proteomes" id="UP000095282"/>
    </source>
</evidence>
<evidence type="ECO:0000256" key="1">
    <source>
        <dbReference type="SAM" id="MobiDB-lite"/>
    </source>
</evidence>
<dbReference type="AlphaFoldDB" id="A0A1I7U6D4"/>
<dbReference type="WBParaSite" id="Csp11.Scaffold629.g15316.t1">
    <property type="protein sequence ID" value="Csp11.Scaffold629.g15316.t1"/>
    <property type="gene ID" value="Csp11.Scaffold629.g15316"/>
</dbReference>
<dbReference type="InterPro" id="IPR036964">
    <property type="entry name" value="RASGEF_cat_dom_sf"/>
</dbReference>
<keyword evidence="2" id="KW-1185">Reference proteome</keyword>
<name>A0A1I7U6D4_9PELO</name>
<sequence>MLSYRLCCCAPTPQSPTEKWSFKKQFFESINPKNDFKSNEELEDYLYQKSLEIQPKGVDTPTTEVKPKHPASTLRSPGIKPPKNGNHYTPNHPHGLHLHSQHSHSAPHNIAAAHQSNTVPNTPITSHETKRSLSQNNQEEAQFSMVDVRYDRKGTHQKIPVLQPPPLVPRPRHHPSAASLPPTTQAPMPPAPKSSGMTSSASSPSSTSTTPVSAFGPAPKLYPRRGPQPMSPLAKSPLTPSKDNSPSAFQFPYVSPPPLPPRPSSSSDASSPSTSSVSAAAKENQEQLRVIFDREESHSPTVRLSVPLPPALPPPRGSSVFRMPPPLPPKSNRHNSSSPTSSEPFEDPTSPSIFVNTPPPPLPPKTYRVSKK</sequence>
<reference evidence="3" key="1">
    <citation type="submission" date="2016-11" db="UniProtKB">
        <authorList>
            <consortium name="WormBaseParasite"/>
        </authorList>
    </citation>
    <scope>IDENTIFICATION</scope>
</reference>
<organism evidence="2 3">
    <name type="scientific">Caenorhabditis tropicalis</name>
    <dbReference type="NCBI Taxonomy" id="1561998"/>
    <lineage>
        <taxon>Eukaryota</taxon>
        <taxon>Metazoa</taxon>
        <taxon>Ecdysozoa</taxon>
        <taxon>Nematoda</taxon>
        <taxon>Chromadorea</taxon>
        <taxon>Rhabditida</taxon>
        <taxon>Rhabditina</taxon>
        <taxon>Rhabditomorpha</taxon>
        <taxon>Rhabditoidea</taxon>
        <taxon>Rhabditidae</taxon>
        <taxon>Peloderinae</taxon>
        <taxon>Caenorhabditis</taxon>
    </lineage>
</organism>
<accession>A0A1I7U6D4</accession>
<feature type="region of interest" description="Disordered" evidence="1">
    <location>
        <begin position="157"/>
        <end position="372"/>
    </location>
</feature>
<feature type="compositionally biased region" description="Low complexity" evidence="1">
    <location>
        <begin position="193"/>
        <end position="214"/>
    </location>
</feature>
<evidence type="ECO:0000313" key="3">
    <source>
        <dbReference type="WBParaSite" id="Csp11.Scaffold629.g15316.t1"/>
    </source>
</evidence>
<feature type="compositionally biased region" description="Pro residues" evidence="1">
    <location>
        <begin position="254"/>
        <end position="263"/>
    </location>
</feature>
<dbReference type="GO" id="GO:0007264">
    <property type="term" value="P:small GTPase-mediated signal transduction"/>
    <property type="evidence" value="ECO:0007669"/>
    <property type="project" value="InterPro"/>
</dbReference>
<proteinExistence type="predicted"/>
<dbReference type="Proteomes" id="UP000095282">
    <property type="component" value="Unplaced"/>
</dbReference>
<dbReference type="Gene3D" id="1.10.840.10">
    <property type="entry name" value="Ras guanine-nucleotide exchange factors catalytic domain"/>
    <property type="match status" value="1"/>
</dbReference>
<feature type="compositionally biased region" description="Basic and acidic residues" evidence="1">
    <location>
        <begin position="283"/>
        <end position="298"/>
    </location>
</feature>
<dbReference type="PRINTS" id="PR01217">
    <property type="entry name" value="PRICHEXTENSN"/>
</dbReference>
<feature type="compositionally biased region" description="Polar residues" evidence="1">
    <location>
        <begin position="238"/>
        <end position="248"/>
    </location>
</feature>
<feature type="compositionally biased region" description="Pro residues" evidence="1">
    <location>
        <begin position="307"/>
        <end position="316"/>
    </location>
</feature>